<gene>
    <name evidence="2" type="ORF">TT172_LOCUS5674</name>
</gene>
<dbReference type="Gene3D" id="3.40.50.1820">
    <property type="entry name" value="alpha/beta hydrolase"/>
    <property type="match status" value="1"/>
</dbReference>
<evidence type="ECO:0000256" key="1">
    <source>
        <dbReference type="SAM" id="MobiDB-lite"/>
    </source>
</evidence>
<evidence type="ECO:0000313" key="3">
    <source>
        <dbReference type="Proteomes" id="UP000289323"/>
    </source>
</evidence>
<dbReference type="Proteomes" id="UP000289323">
    <property type="component" value="Unassembled WGS sequence"/>
</dbReference>
<dbReference type="EMBL" id="OUUZ01000010">
    <property type="protein sequence ID" value="SPQ23255.1"/>
    <property type="molecule type" value="Genomic_DNA"/>
</dbReference>
<feature type="compositionally biased region" description="Low complexity" evidence="1">
    <location>
        <begin position="377"/>
        <end position="394"/>
    </location>
</feature>
<feature type="region of interest" description="Disordered" evidence="1">
    <location>
        <begin position="376"/>
        <end position="420"/>
    </location>
</feature>
<feature type="region of interest" description="Disordered" evidence="1">
    <location>
        <begin position="493"/>
        <end position="512"/>
    </location>
</feature>
<dbReference type="AlphaFoldDB" id="A0A3S4EZQ5"/>
<reference evidence="2 3" key="1">
    <citation type="submission" date="2018-04" db="EMBL/GenBank/DDBJ databases">
        <authorList>
            <person name="Huttner S."/>
            <person name="Dainat J."/>
        </authorList>
    </citation>
    <scope>NUCLEOTIDE SEQUENCE [LARGE SCALE GENOMIC DNA]</scope>
</reference>
<dbReference type="InterPro" id="IPR029058">
    <property type="entry name" value="AB_hydrolase_fold"/>
</dbReference>
<organism evidence="2 3">
    <name type="scientific">Thermothielavioides terrestris</name>
    <dbReference type="NCBI Taxonomy" id="2587410"/>
    <lineage>
        <taxon>Eukaryota</taxon>
        <taxon>Fungi</taxon>
        <taxon>Dikarya</taxon>
        <taxon>Ascomycota</taxon>
        <taxon>Pezizomycotina</taxon>
        <taxon>Sordariomycetes</taxon>
        <taxon>Sordariomycetidae</taxon>
        <taxon>Sordariales</taxon>
        <taxon>Chaetomiaceae</taxon>
        <taxon>Thermothielavioides</taxon>
    </lineage>
</organism>
<proteinExistence type="predicted"/>
<accession>A0A3S4EZQ5</accession>
<feature type="region of interest" description="Disordered" evidence="1">
    <location>
        <begin position="298"/>
        <end position="333"/>
    </location>
</feature>
<name>A0A3S4EZQ5_9PEZI</name>
<evidence type="ECO:0000313" key="2">
    <source>
        <dbReference type="EMBL" id="SPQ23255.1"/>
    </source>
</evidence>
<dbReference type="SUPFAM" id="SSF53474">
    <property type="entry name" value="alpha/beta-Hydrolases"/>
    <property type="match status" value="1"/>
</dbReference>
<protein>
    <submittedName>
        <fullName evidence="2">8727af47-5ac1-4d8b-bd99-ce24126bf854</fullName>
    </submittedName>
</protein>
<feature type="compositionally biased region" description="Acidic residues" evidence="1">
    <location>
        <begin position="322"/>
        <end position="331"/>
    </location>
</feature>
<feature type="compositionally biased region" description="Low complexity" evidence="1">
    <location>
        <begin position="310"/>
        <end position="321"/>
    </location>
</feature>
<sequence length="540" mass="58075">MSRRLWPSNSPAWRISITLTRSPRAQLRQWRLLSTQSSVEHVRVRCASSGEITVSLHNISKHDSSTPLVVFIPPFSQAGPDYSPTPLPSCFHDYPVAVINYRWQASEGDGDDRPAIPLQWPTPLHDVNFGYSWITANLGSAGNGAAGPRPAYVYGSYLGASLAAGLALTESHVPARPRPMTVRGLIAHNGIYNWTTFLPDHPIHRLRTKSRSRGRKHGLLIPSASIDDRPVEEGGIFTELKRQTPGLFANPSNLFDPFASACLFFHSANLHVPEDFTTPLSASAPLLNPDFTAAIDALANGRPPFPSPTSSPSTASTTSEEAAAEEEEEETASTLLSKAALLAKQLKPPRKGYLVFPPRDSTLRLPHTLFLYDQPYSSTTTTTPTSSSSSTTGPAPTPPRTRRRAGAGGTARSSAPRNSFRAQAADLAGLMLRSLDMHELRARRTAPWEWEGEAGGAADWAGAGWGGGGGGAGDEEDARRRAMERRVQSFEIAPNGRGSSSGGGLGGFGGLGRDGEEVVAEWLRERIDEDFGEEVVGVDG</sequence>
<feature type="compositionally biased region" description="Gly residues" evidence="1">
    <location>
        <begin position="499"/>
        <end position="512"/>
    </location>
</feature>